<evidence type="ECO:0000256" key="1">
    <source>
        <dbReference type="SAM" id="Phobius"/>
    </source>
</evidence>
<keyword evidence="1" id="KW-0812">Transmembrane</keyword>
<dbReference type="Pfam" id="PF12508">
    <property type="entry name" value="Transposon_TraM"/>
    <property type="match status" value="1"/>
</dbReference>
<gene>
    <name evidence="3" type="primary">traM</name>
    <name evidence="3" type="ORF">EU348_00800</name>
</gene>
<sequence>MFANLDKKKKIIIGVVFVAALGTLILMMSLILFPKIKESDDKLIVTPNVDEKQLEEKSKLEIYNQDERDLKKYFSKDGKYGIDTELPEDEKLLQEQFQNFSGKTEENDYAKRQERYMKALSNISSPGRSYSSGSGYSSGYGSDYASGSENSLNKIFALQDKIRAGLTEGAASRNALDSGDIPKNRESKKELVKNDVRDQKNFFQGTTGGKNKKILQLIPSETIEQKRILDKNIIPIRIKEDMRLTDVPGGLLIPKNSIIYGRISLGEDRINIDIESYKKDNVLYQLNFSVYDYDGRQGIQVNNHSWLKIPSTVSKDVFDYAIQRGTNAGGSILGGGTNTGIDLKEAKNLAILSAGKEISKEVFEKRRVFLPKKYQLWINIRSSNNGSGFN</sequence>
<reference evidence="3" key="1">
    <citation type="submission" date="2019-01" db="EMBL/GenBank/DDBJ databases">
        <title>Whole Genome Sequencing for Putative Detection of Antimicrobial Resistance and Potential Virulence Factors in Chryseobacterium indologenes isolated from Nile Tilapia in Tanzania.</title>
        <authorList>
            <person name="Mwega E."/>
            <person name="Mutoloki S."/>
            <person name="Mugimba K."/>
            <person name="Colquhoun D."/>
            <person name="Mdegela R."/>
            <person name="Evensen O."/>
            <person name="Wasteson Y."/>
        </authorList>
    </citation>
    <scope>NUCLEOTIDE SEQUENCE [LARGE SCALE GENOMIC DNA]</scope>
    <source>
        <strain evidence="3">StR 01</strain>
    </source>
</reference>
<keyword evidence="1" id="KW-1133">Transmembrane helix</keyword>
<evidence type="ECO:0000259" key="2">
    <source>
        <dbReference type="Pfam" id="PF12508"/>
    </source>
</evidence>
<feature type="domain" description="Conjugative transposon TraM C-terminal" evidence="2">
    <location>
        <begin position="221"/>
        <end position="378"/>
    </location>
</feature>
<accession>A0A411DHD8</accession>
<protein>
    <submittedName>
        <fullName evidence="3">Conjugative transposon protein TraM</fullName>
    </submittedName>
</protein>
<organism evidence="3">
    <name type="scientific">Chryseobacterium indologenes</name>
    <name type="common">Flavobacterium indologenes</name>
    <dbReference type="NCBI Taxonomy" id="253"/>
    <lineage>
        <taxon>Bacteria</taxon>
        <taxon>Pseudomonadati</taxon>
        <taxon>Bacteroidota</taxon>
        <taxon>Flavobacteriia</taxon>
        <taxon>Flavobacteriales</taxon>
        <taxon>Weeksellaceae</taxon>
        <taxon>Chryseobacterium group</taxon>
        <taxon>Chryseobacterium</taxon>
    </lineage>
</organism>
<feature type="transmembrane region" description="Helical" evidence="1">
    <location>
        <begin position="12"/>
        <end position="33"/>
    </location>
</feature>
<dbReference type="EMBL" id="CP035532">
    <property type="protein sequence ID" value="QBA19776.1"/>
    <property type="molecule type" value="Genomic_DNA"/>
</dbReference>
<dbReference type="AlphaFoldDB" id="A0A411DHD8"/>
<keyword evidence="1" id="KW-0472">Membrane</keyword>
<proteinExistence type="predicted"/>
<dbReference type="InterPro" id="IPR055407">
    <property type="entry name" value="TraM_C"/>
</dbReference>
<name>A0A411DHD8_CHRID</name>
<evidence type="ECO:0000313" key="3">
    <source>
        <dbReference type="EMBL" id="QBA19776.1"/>
    </source>
</evidence>